<dbReference type="CDD" id="cd00431">
    <property type="entry name" value="cysteine_hydrolases"/>
    <property type="match status" value="1"/>
</dbReference>
<dbReference type="EMBL" id="RYZS01000002">
    <property type="protein sequence ID" value="RVU93129.1"/>
    <property type="molecule type" value="Genomic_DNA"/>
</dbReference>
<comment type="caution">
    <text evidence="2">The sequence shown here is derived from an EMBL/GenBank/DDBJ whole genome shotgun (WGS) entry which is preliminary data.</text>
</comment>
<dbReference type="Gene3D" id="3.40.50.850">
    <property type="entry name" value="Isochorismatase-like"/>
    <property type="match status" value="1"/>
</dbReference>
<gene>
    <name evidence="2" type="ORF">EK398_22065</name>
</gene>
<evidence type="ECO:0000313" key="3">
    <source>
        <dbReference type="Proteomes" id="UP000288388"/>
    </source>
</evidence>
<dbReference type="SUPFAM" id="SSF52499">
    <property type="entry name" value="Isochorismatase-like hydrolases"/>
    <property type="match status" value="1"/>
</dbReference>
<proteinExistence type="predicted"/>
<protein>
    <submittedName>
        <fullName evidence="2">Cysteine hydrolase</fullName>
    </submittedName>
</protein>
<dbReference type="InterPro" id="IPR000868">
    <property type="entry name" value="Isochorismatase-like_dom"/>
</dbReference>
<dbReference type="AlphaFoldDB" id="A0A2N8PSF1"/>
<reference evidence="2 3" key="1">
    <citation type="submission" date="2018-12" db="EMBL/GenBank/DDBJ databases">
        <title>A novel vanA-carrying plasmid in a clinical isolate of Enterococcus avium.</title>
        <authorList>
            <person name="Bernasconi O.J."/>
            <person name="Luzzaro F."/>
            <person name="Endimiani A."/>
        </authorList>
    </citation>
    <scope>NUCLEOTIDE SEQUENCE [LARGE SCALE GENOMIC DNA]</scope>
    <source>
        <strain evidence="2 3">LC0559/18</strain>
    </source>
</reference>
<name>A0A2N8PSF1_ENTAV</name>
<keyword evidence="2" id="KW-0378">Hydrolase</keyword>
<dbReference type="Pfam" id="PF00857">
    <property type="entry name" value="Isochorismatase"/>
    <property type="match status" value="1"/>
</dbReference>
<organism evidence="2 3">
    <name type="scientific">Enterococcus avium</name>
    <name type="common">Streptococcus avium</name>
    <dbReference type="NCBI Taxonomy" id="33945"/>
    <lineage>
        <taxon>Bacteria</taxon>
        <taxon>Bacillati</taxon>
        <taxon>Bacillota</taxon>
        <taxon>Bacilli</taxon>
        <taxon>Lactobacillales</taxon>
        <taxon>Enterococcaceae</taxon>
        <taxon>Enterococcus</taxon>
    </lineage>
</organism>
<dbReference type="GO" id="GO:0016787">
    <property type="term" value="F:hydrolase activity"/>
    <property type="evidence" value="ECO:0007669"/>
    <property type="project" value="UniProtKB-KW"/>
</dbReference>
<sequence>MLVIVDMQNRILDPNDENYVQGANTIVPKILHRLEKARESGEMVLFTRDIPIEHKNESEELDGLQIINKLTPLPEEYVIKKNYYALPPEALIEVRELTEKHEQEKNHIEVVGVELSLCVLANALALQGALPEADFYINSELVAGNQLNEATLSLLKKFNIEIK</sequence>
<evidence type="ECO:0000313" key="2">
    <source>
        <dbReference type="EMBL" id="RVU93129.1"/>
    </source>
</evidence>
<dbReference type="InterPro" id="IPR036380">
    <property type="entry name" value="Isochorismatase-like_sf"/>
</dbReference>
<evidence type="ECO:0000259" key="1">
    <source>
        <dbReference type="Pfam" id="PF00857"/>
    </source>
</evidence>
<dbReference type="RefSeq" id="WP_102872932.1">
    <property type="nucleotide sequence ID" value="NZ_CAKOCJ010000070.1"/>
</dbReference>
<accession>A0A2N8PSF1</accession>
<dbReference type="Proteomes" id="UP000288388">
    <property type="component" value="Unassembled WGS sequence"/>
</dbReference>
<feature type="domain" description="Isochorismatase-like" evidence="1">
    <location>
        <begin position="1"/>
        <end position="125"/>
    </location>
</feature>